<reference evidence="2" key="1">
    <citation type="submission" date="2024-07" db="EMBL/GenBank/DDBJ databases">
        <title>Two chromosome-level genome assemblies of Korean endemic species Abeliophyllum distichum and Forsythia ovata (Oleaceae).</title>
        <authorList>
            <person name="Jang H."/>
        </authorList>
    </citation>
    <scope>NUCLEOTIDE SEQUENCE [LARGE SCALE GENOMIC DNA]</scope>
</reference>
<name>A0ABD1T724_9LAMI</name>
<keyword evidence="2" id="KW-1185">Reference proteome</keyword>
<dbReference type="AlphaFoldDB" id="A0ABD1T724"/>
<protein>
    <submittedName>
        <fullName evidence="1">Uncharacterized protein</fullName>
    </submittedName>
</protein>
<accession>A0ABD1T724</accession>
<proteinExistence type="predicted"/>
<gene>
    <name evidence="1" type="ORF">Fot_32178</name>
</gene>
<dbReference type="Proteomes" id="UP001604277">
    <property type="component" value="Unassembled WGS sequence"/>
</dbReference>
<evidence type="ECO:0000313" key="1">
    <source>
        <dbReference type="EMBL" id="KAL2508531.1"/>
    </source>
</evidence>
<dbReference type="EMBL" id="JBFOLJ010000009">
    <property type="protein sequence ID" value="KAL2508531.1"/>
    <property type="molecule type" value="Genomic_DNA"/>
</dbReference>
<organism evidence="1 2">
    <name type="scientific">Forsythia ovata</name>
    <dbReference type="NCBI Taxonomy" id="205694"/>
    <lineage>
        <taxon>Eukaryota</taxon>
        <taxon>Viridiplantae</taxon>
        <taxon>Streptophyta</taxon>
        <taxon>Embryophyta</taxon>
        <taxon>Tracheophyta</taxon>
        <taxon>Spermatophyta</taxon>
        <taxon>Magnoliopsida</taxon>
        <taxon>eudicotyledons</taxon>
        <taxon>Gunneridae</taxon>
        <taxon>Pentapetalae</taxon>
        <taxon>asterids</taxon>
        <taxon>lamiids</taxon>
        <taxon>Lamiales</taxon>
        <taxon>Oleaceae</taxon>
        <taxon>Forsythieae</taxon>
        <taxon>Forsythia</taxon>
    </lineage>
</organism>
<evidence type="ECO:0000313" key="2">
    <source>
        <dbReference type="Proteomes" id="UP001604277"/>
    </source>
</evidence>
<comment type="caution">
    <text evidence="1">The sequence shown here is derived from an EMBL/GenBank/DDBJ whole genome shotgun (WGS) entry which is preliminary data.</text>
</comment>
<sequence length="141" mass="15960">MATASVHKYWTPAWAKAVDDVDLLKMIKMVEMSTSRSHVMKVDELRSLVTGAEDIDELRSENKIVHSRLAIYEDARAQVEFKIIKSKIIQRLSISARKQAELKLKVCEDMACTKHKQLTESPGGAFEGQRVASLIKGLRLY</sequence>